<gene>
    <name evidence="2" type="ORF">FHX37_4179</name>
</gene>
<dbReference type="SUPFAM" id="SSF53335">
    <property type="entry name" value="S-adenosyl-L-methionine-dependent methyltransferases"/>
    <property type="match status" value="1"/>
</dbReference>
<keyword evidence="2" id="KW-0808">Transferase</keyword>
<keyword evidence="3" id="KW-1185">Reference proteome</keyword>
<dbReference type="Proteomes" id="UP000317422">
    <property type="component" value="Unassembled WGS sequence"/>
</dbReference>
<sequence>MQSVEERYDYFDVLTRQLSGDDLHYGYWESEEDTTGIEDATDRMTRFVASRFDPAFPGTILDVGCGRGRAAVNLSAATGRDVLAVDVDRKALRTARDYADAYDVEGRVTVEHADALDPPHPEGSFGGALLLEVTVHFDIGELYRSLARVLRPGGRIVAENPYVRTAGPLGSQEALTDYLEMFGCTHINDLREYVEAAHGAGMEVREALDTSDRTSSFFPRILDRIDGNRDSLERAYGKETLREFEQRILSVSRVSGLGSLLFVCDKPYE</sequence>
<dbReference type="AlphaFoldDB" id="A0A543NAD6"/>
<name>A0A543NAD6_9ACTN</name>
<organism evidence="2 3">
    <name type="scientific">Haloactinospora alba</name>
    <dbReference type="NCBI Taxonomy" id="405555"/>
    <lineage>
        <taxon>Bacteria</taxon>
        <taxon>Bacillati</taxon>
        <taxon>Actinomycetota</taxon>
        <taxon>Actinomycetes</taxon>
        <taxon>Streptosporangiales</taxon>
        <taxon>Nocardiopsidaceae</taxon>
        <taxon>Haloactinospora</taxon>
    </lineage>
</organism>
<dbReference type="InterPro" id="IPR041698">
    <property type="entry name" value="Methyltransf_25"/>
</dbReference>
<evidence type="ECO:0000313" key="3">
    <source>
        <dbReference type="Proteomes" id="UP000317422"/>
    </source>
</evidence>
<protein>
    <submittedName>
        <fullName evidence="2">Methyltransferase family protein</fullName>
    </submittedName>
</protein>
<accession>A0A543NAD6</accession>
<dbReference type="GO" id="GO:0008168">
    <property type="term" value="F:methyltransferase activity"/>
    <property type="evidence" value="ECO:0007669"/>
    <property type="project" value="UniProtKB-KW"/>
</dbReference>
<dbReference type="InterPro" id="IPR029063">
    <property type="entry name" value="SAM-dependent_MTases_sf"/>
</dbReference>
<dbReference type="CDD" id="cd02440">
    <property type="entry name" value="AdoMet_MTases"/>
    <property type="match status" value="1"/>
</dbReference>
<dbReference type="GO" id="GO:0032259">
    <property type="term" value="P:methylation"/>
    <property type="evidence" value="ECO:0007669"/>
    <property type="project" value="UniProtKB-KW"/>
</dbReference>
<dbReference type="InterPro" id="IPR050447">
    <property type="entry name" value="Erg6_SMT_methyltransf"/>
</dbReference>
<dbReference type="Gene3D" id="3.40.50.150">
    <property type="entry name" value="Vaccinia Virus protein VP39"/>
    <property type="match status" value="1"/>
</dbReference>
<dbReference type="Pfam" id="PF13649">
    <property type="entry name" value="Methyltransf_25"/>
    <property type="match status" value="1"/>
</dbReference>
<keyword evidence="2" id="KW-0489">Methyltransferase</keyword>
<dbReference type="OrthoDB" id="9797178at2"/>
<dbReference type="RefSeq" id="WP_141925809.1">
    <property type="nucleotide sequence ID" value="NZ_VFQC01000002.1"/>
</dbReference>
<proteinExistence type="predicted"/>
<dbReference type="PANTHER" id="PTHR44068">
    <property type="entry name" value="ZGC:194242"/>
    <property type="match status" value="1"/>
</dbReference>
<comment type="caution">
    <text evidence="2">The sequence shown here is derived from an EMBL/GenBank/DDBJ whole genome shotgun (WGS) entry which is preliminary data.</text>
</comment>
<reference evidence="2 3" key="1">
    <citation type="submission" date="2019-06" db="EMBL/GenBank/DDBJ databases">
        <title>Sequencing the genomes of 1000 actinobacteria strains.</title>
        <authorList>
            <person name="Klenk H.-P."/>
        </authorList>
    </citation>
    <scope>NUCLEOTIDE SEQUENCE [LARGE SCALE GENOMIC DNA]</scope>
    <source>
        <strain evidence="2 3">DSM 45015</strain>
    </source>
</reference>
<evidence type="ECO:0000259" key="1">
    <source>
        <dbReference type="Pfam" id="PF13649"/>
    </source>
</evidence>
<dbReference type="PANTHER" id="PTHR44068:SF11">
    <property type="entry name" value="GERANYL DIPHOSPHATE 2-C-METHYLTRANSFERASE"/>
    <property type="match status" value="1"/>
</dbReference>
<evidence type="ECO:0000313" key="2">
    <source>
        <dbReference type="EMBL" id="TQN28814.1"/>
    </source>
</evidence>
<dbReference type="EMBL" id="VFQC01000002">
    <property type="protein sequence ID" value="TQN28814.1"/>
    <property type="molecule type" value="Genomic_DNA"/>
</dbReference>
<feature type="domain" description="Methyltransferase" evidence="1">
    <location>
        <begin position="60"/>
        <end position="154"/>
    </location>
</feature>